<evidence type="ECO:0000313" key="11">
    <source>
        <dbReference type="Proteomes" id="UP000504632"/>
    </source>
</evidence>
<feature type="coiled-coil region" evidence="7">
    <location>
        <begin position="190"/>
        <end position="237"/>
    </location>
</feature>
<keyword evidence="2" id="KW-0479">Metal-binding</keyword>
<feature type="domain" description="B box-type" evidence="9">
    <location>
        <begin position="148"/>
        <end position="188"/>
    </location>
</feature>
<reference evidence="12" key="1">
    <citation type="submission" date="2025-08" db="UniProtKB">
        <authorList>
            <consortium name="RefSeq"/>
        </authorList>
    </citation>
    <scope>IDENTIFICATION</scope>
</reference>
<dbReference type="OrthoDB" id="6270329at2759"/>
<dbReference type="InParanoid" id="A0A6J2WLK6"/>
<dbReference type="Gene3D" id="2.60.120.920">
    <property type="match status" value="1"/>
</dbReference>
<dbReference type="InterPro" id="IPR001870">
    <property type="entry name" value="B30.2/SPRY"/>
</dbReference>
<dbReference type="PROSITE" id="PS50188">
    <property type="entry name" value="B302_SPRY"/>
    <property type="match status" value="1"/>
</dbReference>
<evidence type="ECO:0000256" key="6">
    <source>
        <dbReference type="PROSITE-ProRule" id="PRU00024"/>
    </source>
</evidence>
<keyword evidence="3 6" id="KW-0863">Zinc-finger</keyword>
<dbReference type="Proteomes" id="UP000504632">
    <property type="component" value="Chromosome 1"/>
</dbReference>
<sequence length="550" mass="63130">MGDACSPAQDSLSCPICLDLLRDPVTITCGHSYCMSCIKGYWGPDYDTKVYCCPQCRGTFTQRPVLNKNTTLAELTERLRKTGFQTAPPAVCYVGPGDVECDICTGRKLKAVKSCLVCLASYCETHLQTHYQSPALKKHKLVKASAQLQDRICSQHDKLMEIYCRTDQSMICYLCTMYEHKGHDTASVTAERVEKQKQLAETQRKSQKRIQEREKELQELEQTVKSLRMSAQAAVEDIEDIFAEMVRSIEKRCFEVTEQIRAKENAKVSWVEDHVKKLEQEIAELRKRNAELEQLSHTEDDMDFLQSFQSLSLHSGCKELSSMRIKPVFSFENVKRSVSEMKRSIEKFLYEKVLNAPEKDTTNQIFLCPEPKTREEFLHYSCQLTLDLNTAQRKLFLSEGNRKVTRTHTAQPYPKHPERFHRAGQILCRESLSGRCYWEVEWDGWVYIAVSYKGIDRKGRGNESVFGHNDQSWSLECAPSRYTFKHDIYETKIPVVPNCSRIGVYLDHTAGTLAFYSISDAMTLLHSVKTTFTQPLYAGFRADIHSSVQI</sequence>
<evidence type="ECO:0000256" key="1">
    <source>
        <dbReference type="ARBA" id="ARBA00022588"/>
    </source>
</evidence>
<name>A0A6J2WLK6_CHACN</name>
<dbReference type="PRINTS" id="PR01407">
    <property type="entry name" value="BUTYPHLNCDUF"/>
</dbReference>
<evidence type="ECO:0000256" key="3">
    <source>
        <dbReference type="ARBA" id="ARBA00022771"/>
    </source>
</evidence>
<dbReference type="Gene3D" id="3.30.160.60">
    <property type="entry name" value="Classic Zinc Finger"/>
    <property type="match status" value="1"/>
</dbReference>
<keyword evidence="11" id="KW-1185">Reference proteome</keyword>
<keyword evidence="4" id="KW-0862">Zinc</keyword>
<dbReference type="SMART" id="SM00589">
    <property type="entry name" value="PRY"/>
    <property type="match status" value="1"/>
</dbReference>
<evidence type="ECO:0000259" key="8">
    <source>
        <dbReference type="PROSITE" id="PS50089"/>
    </source>
</evidence>
<accession>A0A6J2WLK6</accession>
<feature type="domain" description="RING-type" evidence="8">
    <location>
        <begin position="14"/>
        <end position="57"/>
    </location>
</feature>
<dbReference type="Gene3D" id="4.10.830.40">
    <property type="match status" value="1"/>
</dbReference>
<dbReference type="SMART" id="SM00449">
    <property type="entry name" value="SPRY"/>
    <property type="match status" value="1"/>
</dbReference>
<dbReference type="Pfam" id="PF13765">
    <property type="entry name" value="PRY"/>
    <property type="match status" value="1"/>
</dbReference>
<dbReference type="InterPro" id="IPR003879">
    <property type="entry name" value="Butyrophylin_SPRY"/>
</dbReference>
<dbReference type="Pfam" id="PF25600">
    <property type="entry name" value="TRIM_CC"/>
    <property type="match status" value="1"/>
</dbReference>
<organism evidence="11 12">
    <name type="scientific">Chanos chanos</name>
    <name type="common">Milkfish</name>
    <name type="synonym">Mugil chanos</name>
    <dbReference type="NCBI Taxonomy" id="29144"/>
    <lineage>
        <taxon>Eukaryota</taxon>
        <taxon>Metazoa</taxon>
        <taxon>Chordata</taxon>
        <taxon>Craniata</taxon>
        <taxon>Vertebrata</taxon>
        <taxon>Euteleostomi</taxon>
        <taxon>Actinopterygii</taxon>
        <taxon>Neopterygii</taxon>
        <taxon>Teleostei</taxon>
        <taxon>Ostariophysi</taxon>
        <taxon>Gonorynchiformes</taxon>
        <taxon>Chanidae</taxon>
        <taxon>Chanos</taxon>
    </lineage>
</organism>
<dbReference type="CDD" id="cd16040">
    <property type="entry name" value="SPRY_PRY_SNTX"/>
    <property type="match status" value="1"/>
</dbReference>
<dbReference type="AlphaFoldDB" id="A0A6J2WLK6"/>
<dbReference type="InterPro" id="IPR006574">
    <property type="entry name" value="PRY"/>
</dbReference>
<dbReference type="InterPro" id="IPR013320">
    <property type="entry name" value="ConA-like_dom_sf"/>
</dbReference>
<dbReference type="InterPro" id="IPR001841">
    <property type="entry name" value="Znf_RING"/>
</dbReference>
<gene>
    <name evidence="12" type="primary">LOC115826686</name>
</gene>
<dbReference type="CDD" id="cd19769">
    <property type="entry name" value="Bbox2_TRIM16-like"/>
    <property type="match status" value="1"/>
</dbReference>
<dbReference type="Pfam" id="PF00622">
    <property type="entry name" value="SPRY"/>
    <property type="match status" value="1"/>
</dbReference>
<evidence type="ECO:0000313" key="12">
    <source>
        <dbReference type="RefSeq" id="XP_030646435.1"/>
    </source>
</evidence>
<dbReference type="PROSITE" id="PS50089">
    <property type="entry name" value="ZF_RING_2"/>
    <property type="match status" value="1"/>
</dbReference>
<dbReference type="GO" id="GO:0008270">
    <property type="term" value="F:zinc ion binding"/>
    <property type="evidence" value="ECO:0007669"/>
    <property type="project" value="UniProtKB-KW"/>
</dbReference>
<dbReference type="PANTHER" id="PTHR25465">
    <property type="entry name" value="B-BOX DOMAIN CONTAINING"/>
    <property type="match status" value="1"/>
</dbReference>
<dbReference type="SMART" id="SM00184">
    <property type="entry name" value="RING"/>
    <property type="match status" value="1"/>
</dbReference>
<dbReference type="RefSeq" id="XP_030646435.1">
    <property type="nucleotide sequence ID" value="XM_030790575.1"/>
</dbReference>
<dbReference type="PANTHER" id="PTHR25465:SF5">
    <property type="entry name" value="E3 UBIQUITIN_ISG15 LIGASE TRIM25-RELATED"/>
    <property type="match status" value="1"/>
</dbReference>
<feature type="coiled-coil region" evidence="7">
    <location>
        <begin position="268"/>
        <end position="298"/>
    </location>
</feature>
<dbReference type="SMART" id="SM00336">
    <property type="entry name" value="BBOX"/>
    <property type="match status" value="1"/>
</dbReference>
<dbReference type="SUPFAM" id="SSF49899">
    <property type="entry name" value="Concanavalin A-like lectins/glucanases"/>
    <property type="match status" value="1"/>
</dbReference>
<dbReference type="GeneID" id="115826686"/>
<dbReference type="InterPro" id="IPR017907">
    <property type="entry name" value="Znf_RING_CS"/>
</dbReference>
<dbReference type="GO" id="GO:0045087">
    <property type="term" value="P:innate immune response"/>
    <property type="evidence" value="ECO:0007669"/>
    <property type="project" value="UniProtKB-KW"/>
</dbReference>
<dbReference type="PROSITE" id="PS50119">
    <property type="entry name" value="ZF_BBOX"/>
    <property type="match status" value="1"/>
</dbReference>
<keyword evidence="7" id="KW-0175">Coiled coil</keyword>
<evidence type="ECO:0000259" key="9">
    <source>
        <dbReference type="PROSITE" id="PS50119"/>
    </source>
</evidence>
<dbReference type="InterPro" id="IPR003877">
    <property type="entry name" value="SPRY_dom"/>
</dbReference>
<dbReference type="SUPFAM" id="SSF57850">
    <property type="entry name" value="RING/U-box"/>
    <property type="match status" value="1"/>
</dbReference>
<protein>
    <submittedName>
        <fullName evidence="12">Tripartite motif-containing protein 16-like</fullName>
    </submittedName>
</protein>
<evidence type="ECO:0000256" key="4">
    <source>
        <dbReference type="ARBA" id="ARBA00022833"/>
    </source>
</evidence>
<evidence type="ECO:0000256" key="7">
    <source>
        <dbReference type="SAM" id="Coils"/>
    </source>
</evidence>
<proteinExistence type="predicted"/>
<dbReference type="Pfam" id="PF00643">
    <property type="entry name" value="zf-B_box"/>
    <property type="match status" value="1"/>
</dbReference>
<dbReference type="Gene3D" id="3.30.40.10">
    <property type="entry name" value="Zinc/RING finger domain, C3HC4 (zinc finger)"/>
    <property type="match status" value="1"/>
</dbReference>
<dbReference type="SUPFAM" id="SSF57845">
    <property type="entry name" value="B-box zinc-binding domain"/>
    <property type="match status" value="1"/>
</dbReference>
<dbReference type="PROSITE" id="PS00518">
    <property type="entry name" value="ZF_RING_1"/>
    <property type="match status" value="1"/>
</dbReference>
<dbReference type="InterPro" id="IPR051051">
    <property type="entry name" value="E3_ubiq-ligase_TRIM/RNF"/>
</dbReference>
<dbReference type="InterPro" id="IPR043136">
    <property type="entry name" value="B30.2/SPRY_sf"/>
</dbReference>
<keyword evidence="5" id="KW-0391">Immunity</keyword>
<dbReference type="Pfam" id="PF15227">
    <property type="entry name" value="zf-C3HC4_4"/>
    <property type="match status" value="1"/>
</dbReference>
<dbReference type="InterPro" id="IPR058030">
    <property type="entry name" value="TRIM8/14/16/25/29/45/65_CC"/>
</dbReference>
<evidence type="ECO:0000256" key="2">
    <source>
        <dbReference type="ARBA" id="ARBA00022723"/>
    </source>
</evidence>
<evidence type="ECO:0000256" key="5">
    <source>
        <dbReference type="ARBA" id="ARBA00022859"/>
    </source>
</evidence>
<feature type="domain" description="B30.2/SPRY" evidence="10">
    <location>
        <begin position="364"/>
        <end position="550"/>
    </location>
</feature>
<evidence type="ECO:0000259" key="10">
    <source>
        <dbReference type="PROSITE" id="PS50188"/>
    </source>
</evidence>
<dbReference type="GO" id="GO:0005737">
    <property type="term" value="C:cytoplasm"/>
    <property type="evidence" value="ECO:0007669"/>
    <property type="project" value="UniProtKB-ARBA"/>
</dbReference>
<dbReference type="InterPro" id="IPR000315">
    <property type="entry name" value="Znf_B-box"/>
</dbReference>
<dbReference type="InterPro" id="IPR013083">
    <property type="entry name" value="Znf_RING/FYVE/PHD"/>
</dbReference>
<keyword evidence="1" id="KW-0399">Innate immunity</keyword>